<evidence type="ECO:0008006" key="4">
    <source>
        <dbReference type="Google" id="ProtNLM"/>
    </source>
</evidence>
<feature type="chain" id="PRO_5022160591" description="Type IX secretion system membrane protein PorP/SprF" evidence="1">
    <location>
        <begin position="19"/>
        <end position="301"/>
    </location>
</feature>
<gene>
    <name evidence="2" type="ORF">CCY01nite_44970</name>
</gene>
<dbReference type="RefSeq" id="WP_146866617.1">
    <property type="nucleotide sequence ID" value="NZ_BKAU01000006.1"/>
</dbReference>
<dbReference type="Proteomes" id="UP000321436">
    <property type="component" value="Unassembled WGS sequence"/>
</dbReference>
<feature type="signal peptide" evidence="1">
    <location>
        <begin position="1"/>
        <end position="18"/>
    </location>
</feature>
<proteinExistence type="predicted"/>
<dbReference type="AlphaFoldDB" id="A0A512RRA7"/>
<dbReference type="EMBL" id="BKAU01000006">
    <property type="protein sequence ID" value="GEP98237.1"/>
    <property type="molecule type" value="Genomic_DNA"/>
</dbReference>
<comment type="caution">
    <text evidence="2">The sequence shown here is derived from an EMBL/GenBank/DDBJ whole genome shotgun (WGS) entry which is preliminary data.</text>
</comment>
<evidence type="ECO:0000256" key="1">
    <source>
        <dbReference type="SAM" id="SignalP"/>
    </source>
</evidence>
<reference evidence="2 3" key="1">
    <citation type="submission" date="2019-07" db="EMBL/GenBank/DDBJ databases">
        <title>Whole genome shotgun sequence of Chitinophaga cymbidii NBRC 109752.</title>
        <authorList>
            <person name="Hosoyama A."/>
            <person name="Uohara A."/>
            <person name="Ohji S."/>
            <person name="Ichikawa N."/>
        </authorList>
    </citation>
    <scope>NUCLEOTIDE SEQUENCE [LARGE SCALE GENOMIC DNA]</scope>
    <source>
        <strain evidence="2 3">NBRC 109752</strain>
    </source>
</reference>
<accession>A0A512RRA7</accession>
<dbReference type="OrthoDB" id="891773at2"/>
<keyword evidence="3" id="KW-1185">Reference proteome</keyword>
<name>A0A512RRA7_9BACT</name>
<evidence type="ECO:0000313" key="3">
    <source>
        <dbReference type="Proteomes" id="UP000321436"/>
    </source>
</evidence>
<dbReference type="InterPro" id="IPR019861">
    <property type="entry name" value="PorP/SprF_Bacteroidetes"/>
</dbReference>
<keyword evidence="1" id="KW-0732">Signal</keyword>
<organism evidence="2 3">
    <name type="scientific">Chitinophaga cymbidii</name>
    <dbReference type="NCBI Taxonomy" id="1096750"/>
    <lineage>
        <taxon>Bacteria</taxon>
        <taxon>Pseudomonadati</taxon>
        <taxon>Bacteroidota</taxon>
        <taxon>Chitinophagia</taxon>
        <taxon>Chitinophagales</taxon>
        <taxon>Chitinophagaceae</taxon>
        <taxon>Chitinophaga</taxon>
    </lineage>
</organism>
<evidence type="ECO:0000313" key="2">
    <source>
        <dbReference type="EMBL" id="GEP98237.1"/>
    </source>
</evidence>
<protein>
    <recommendedName>
        <fullName evidence="4">Type IX secretion system membrane protein PorP/SprF</fullName>
    </recommendedName>
</protein>
<sequence length="301" mass="33346">MKKTFTLLTILLPVFASAQHFGNGNAQKDLMPSAYFQNQFLANPAMAGLDSGLNVNVGYRKQWTDVKDGPVTTMVTADYQVDPKMSAGLTIYSDRAGVLNHTRVGLSYAYHLPLNEEKNERLHLGLTMGFENKRIQRSKIIGDQDDPSVDLYNRRDNYFEADFGMAYTNKQLTIQAALPNLASTFRAQKGDETINSTMCYAAVSYKFGTRSDQVSSFEPKVAVRGVRGYKSIVDIGANVSVARNFANVFAMYHTSNAVTAGIGFQFKNTVEVQMSYTSQTAGVKTNVDGNFGLNVQIRLFR</sequence>
<dbReference type="Pfam" id="PF11751">
    <property type="entry name" value="PorP_SprF"/>
    <property type="match status" value="1"/>
</dbReference>
<dbReference type="NCBIfam" id="TIGR03519">
    <property type="entry name" value="T9SS_PorP_fam"/>
    <property type="match status" value="1"/>
</dbReference>